<proteinExistence type="predicted"/>
<evidence type="ECO:0000313" key="1">
    <source>
        <dbReference type="EMBL" id="PRD42630.1"/>
    </source>
</evidence>
<gene>
    <name evidence="1" type="ORF">C5748_16010</name>
</gene>
<sequence length="243" mass="26185">MSPLFAELDYQVTPFGTLVLRRRRDLTTGDDIYEIKLNDEFLMSSKFTASEQVLGRVALEGLPGNDLRIAVGGLGLGYTAVAALENPKVGSMLVIDALGPVIEWHQSGLLPLGKVLAADKRCRLVHGDFFAMAASPAAGFDPLNPGSRFDAILLDIDHSPHEVLKPSNAALYTFEGLKKLGEQLRPGGVFALWSNNQEDAAFTAVLEAAFGEARAEAVVFENPLQGREARQCVYLARKTGGAD</sequence>
<organism evidence="1 2">
    <name type="scientific">Phyllobacterium phragmitis</name>
    <dbReference type="NCBI Taxonomy" id="2670329"/>
    <lineage>
        <taxon>Bacteria</taxon>
        <taxon>Pseudomonadati</taxon>
        <taxon>Pseudomonadota</taxon>
        <taxon>Alphaproteobacteria</taxon>
        <taxon>Hyphomicrobiales</taxon>
        <taxon>Phyllobacteriaceae</taxon>
        <taxon>Phyllobacterium</taxon>
    </lineage>
</organism>
<dbReference type="AlphaFoldDB" id="A0A2S9IQ37"/>
<dbReference type="SUPFAM" id="SSF53335">
    <property type="entry name" value="S-adenosyl-L-methionine-dependent methyltransferases"/>
    <property type="match status" value="1"/>
</dbReference>
<keyword evidence="2" id="KW-1185">Reference proteome</keyword>
<dbReference type="RefSeq" id="WP_105742962.1">
    <property type="nucleotide sequence ID" value="NZ_PVBR01000011.1"/>
</dbReference>
<reference evidence="1 2" key="1">
    <citation type="submission" date="2018-02" db="EMBL/GenBank/DDBJ databases">
        <title>The draft genome of Phyllobacterium sp. 1N-3.</title>
        <authorList>
            <person name="Liu L."/>
            <person name="Li L."/>
            <person name="Zhang X."/>
            <person name="Wang T."/>
            <person name="Liang L."/>
        </authorList>
    </citation>
    <scope>NUCLEOTIDE SEQUENCE [LARGE SCALE GENOMIC DNA]</scope>
    <source>
        <strain evidence="1 2">1N-3</strain>
    </source>
</reference>
<dbReference type="InterPro" id="IPR029063">
    <property type="entry name" value="SAM-dependent_MTases_sf"/>
</dbReference>
<evidence type="ECO:0000313" key="2">
    <source>
        <dbReference type="Proteomes" id="UP000239434"/>
    </source>
</evidence>
<comment type="caution">
    <text evidence="1">The sequence shown here is derived from an EMBL/GenBank/DDBJ whole genome shotgun (WGS) entry which is preliminary data.</text>
</comment>
<protein>
    <submittedName>
        <fullName evidence="1">Spermidine synthase</fullName>
    </submittedName>
</protein>
<accession>A0A2S9IQ37</accession>
<dbReference type="EMBL" id="PVBR01000011">
    <property type="protein sequence ID" value="PRD42630.1"/>
    <property type="molecule type" value="Genomic_DNA"/>
</dbReference>
<dbReference type="Gene3D" id="3.40.50.150">
    <property type="entry name" value="Vaccinia Virus protein VP39"/>
    <property type="match status" value="1"/>
</dbReference>
<name>A0A2S9IQ37_9HYPH</name>
<dbReference type="Proteomes" id="UP000239434">
    <property type="component" value="Unassembled WGS sequence"/>
</dbReference>